<sequence>MSGLEIAGVLLGSFPLIISGLEHFRDAAKVRGFFIHVRKEYDKCHSNVEYHEILYKRNLKELLLPIVKDVGEAARLVDDPGGVAWSSKDLEKHLKGRLNESYDLYIRTIFEMNETIEELGKELSFHKATVHDKLAVPRPEKQWRPPSSQPLSGLSKLTAAKKKIDYEAFRIKFSFNNPVRCELLQRLTECNGKLKKLLHTSDIMSALNIMAPSNTHRSHALETAFKKAWKKSGLLFEAFQKAWQCSCQQHHFASLRLEHRTLPEACFEVILTFFASPSQANTLWSLKELQCGQMNDCSLIQKFIQTSPVSPPSPCPSSTYGVEPSQKPRNQKSNSSATSGPSVSTYELLPPTSSSVGLCQLLSNEEQSKCMAIIDCADETYHLHPIKKKVCCNDRNPLTLSRVLSNDFEGYPTRRQRYSIALLLASSIAQLQFTPWINTSLTKDNVFFFPCIHESINIPYHEPFIRQWFPLESPGSADAKAVDCNFSSLGILLLELCFGQRLEDHPFRKRFPVETGEMKETYDLIAALKWSYDVRDEGGGDYSSAVKWCLTGSTKANKFWRAEMIKNVIQPLEKCKECFETVDML</sequence>
<organism evidence="3 4">
    <name type="scientific">Dendryphion nanum</name>
    <dbReference type="NCBI Taxonomy" id="256645"/>
    <lineage>
        <taxon>Eukaryota</taxon>
        <taxon>Fungi</taxon>
        <taxon>Dikarya</taxon>
        <taxon>Ascomycota</taxon>
        <taxon>Pezizomycotina</taxon>
        <taxon>Dothideomycetes</taxon>
        <taxon>Pleosporomycetidae</taxon>
        <taxon>Pleosporales</taxon>
        <taxon>Torulaceae</taxon>
        <taxon>Dendryphion</taxon>
    </lineage>
</organism>
<accession>A0A9P9DJ93</accession>
<dbReference type="AlphaFoldDB" id="A0A9P9DJ93"/>
<keyword evidence="4" id="KW-1185">Reference proteome</keyword>
<proteinExistence type="predicted"/>
<name>A0A9P9DJ93_9PLEO</name>
<dbReference type="Proteomes" id="UP000700596">
    <property type="component" value="Unassembled WGS sequence"/>
</dbReference>
<comment type="caution">
    <text evidence="3">The sequence shown here is derived from an EMBL/GenBank/DDBJ whole genome shotgun (WGS) entry which is preliminary data.</text>
</comment>
<feature type="region of interest" description="Disordered" evidence="1">
    <location>
        <begin position="308"/>
        <end position="344"/>
    </location>
</feature>
<reference evidence="3" key="1">
    <citation type="journal article" date="2021" name="Nat. Commun.">
        <title>Genetic determinants of endophytism in the Arabidopsis root mycobiome.</title>
        <authorList>
            <person name="Mesny F."/>
            <person name="Miyauchi S."/>
            <person name="Thiergart T."/>
            <person name="Pickel B."/>
            <person name="Atanasova L."/>
            <person name="Karlsson M."/>
            <person name="Huettel B."/>
            <person name="Barry K.W."/>
            <person name="Haridas S."/>
            <person name="Chen C."/>
            <person name="Bauer D."/>
            <person name="Andreopoulos W."/>
            <person name="Pangilinan J."/>
            <person name="LaButti K."/>
            <person name="Riley R."/>
            <person name="Lipzen A."/>
            <person name="Clum A."/>
            <person name="Drula E."/>
            <person name="Henrissat B."/>
            <person name="Kohler A."/>
            <person name="Grigoriev I.V."/>
            <person name="Martin F.M."/>
            <person name="Hacquard S."/>
        </authorList>
    </citation>
    <scope>NUCLEOTIDE SEQUENCE</scope>
    <source>
        <strain evidence="3">MPI-CAGE-CH-0243</strain>
    </source>
</reference>
<protein>
    <recommendedName>
        <fullName evidence="2">DUF7580 domain-containing protein</fullName>
    </recommendedName>
</protein>
<evidence type="ECO:0000256" key="1">
    <source>
        <dbReference type="SAM" id="MobiDB-lite"/>
    </source>
</evidence>
<dbReference type="InterPro" id="IPR056002">
    <property type="entry name" value="DUF7580"/>
</dbReference>
<dbReference type="PANTHER" id="PTHR35186:SF4">
    <property type="entry name" value="PRION-INHIBITION AND PROPAGATION HELO DOMAIN-CONTAINING PROTEIN"/>
    <property type="match status" value="1"/>
</dbReference>
<feature type="domain" description="DUF7580" evidence="2">
    <location>
        <begin position="230"/>
        <end position="574"/>
    </location>
</feature>
<dbReference type="Pfam" id="PF24476">
    <property type="entry name" value="DUF7580"/>
    <property type="match status" value="1"/>
</dbReference>
<gene>
    <name evidence="3" type="ORF">B0J11DRAFT_535004</name>
</gene>
<dbReference type="PANTHER" id="PTHR35186">
    <property type="entry name" value="ANK_REP_REGION DOMAIN-CONTAINING PROTEIN"/>
    <property type="match status" value="1"/>
</dbReference>
<evidence type="ECO:0000313" key="3">
    <source>
        <dbReference type="EMBL" id="KAH7119992.1"/>
    </source>
</evidence>
<feature type="compositionally biased region" description="Polar residues" evidence="1">
    <location>
        <begin position="327"/>
        <end position="344"/>
    </location>
</feature>
<evidence type="ECO:0000259" key="2">
    <source>
        <dbReference type="Pfam" id="PF24476"/>
    </source>
</evidence>
<evidence type="ECO:0000313" key="4">
    <source>
        <dbReference type="Proteomes" id="UP000700596"/>
    </source>
</evidence>
<dbReference type="OrthoDB" id="3565018at2759"/>
<dbReference type="EMBL" id="JAGMWT010000011">
    <property type="protein sequence ID" value="KAH7119992.1"/>
    <property type="molecule type" value="Genomic_DNA"/>
</dbReference>